<organism evidence="3 4">
    <name type="scientific">Symplocastrum torsivum CPER-KK1</name>
    <dbReference type="NCBI Taxonomy" id="450513"/>
    <lineage>
        <taxon>Bacteria</taxon>
        <taxon>Bacillati</taxon>
        <taxon>Cyanobacteriota</taxon>
        <taxon>Cyanophyceae</taxon>
        <taxon>Oscillatoriophycideae</taxon>
        <taxon>Oscillatoriales</taxon>
        <taxon>Microcoleaceae</taxon>
        <taxon>Symplocastrum</taxon>
    </lineage>
</organism>
<dbReference type="Proteomes" id="UP000753908">
    <property type="component" value="Unassembled WGS sequence"/>
</dbReference>
<feature type="compositionally biased region" description="Polar residues" evidence="1">
    <location>
        <begin position="153"/>
        <end position="174"/>
    </location>
</feature>
<reference evidence="3" key="2">
    <citation type="journal article" date="2022" name="Microbiol. Resour. Announc.">
        <title>Metagenome Sequencing to Explore Phylogenomics of Terrestrial Cyanobacteria.</title>
        <authorList>
            <person name="Ward R.D."/>
            <person name="Stajich J.E."/>
            <person name="Johansen J.R."/>
            <person name="Huntemann M."/>
            <person name="Clum A."/>
            <person name="Foster B."/>
            <person name="Foster B."/>
            <person name="Roux S."/>
            <person name="Palaniappan K."/>
            <person name="Varghese N."/>
            <person name="Mukherjee S."/>
            <person name="Reddy T.B.K."/>
            <person name="Daum C."/>
            <person name="Copeland A."/>
            <person name="Chen I.A."/>
            <person name="Ivanova N.N."/>
            <person name="Kyrpides N.C."/>
            <person name="Shapiro N."/>
            <person name="Eloe-Fadrosh E.A."/>
            <person name="Pietrasiak N."/>
        </authorList>
    </citation>
    <scope>NUCLEOTIDE SEQUENCE</scope>
    <source>
        <strain evidence="3">CPER-KK1</strain>
    </source>
</reference>
<proteinExistence type="predicted"/>
<protein>
    <recommendedName>
        <fullName evidence="2">Contractile injection system tube protein N-terminal domain-containing protein</fullName>
    </recommendedName>
</protein>
<feature type="domain" description="Contractile injection system tube protein N-terminal" evidence="2">
    <location>
        <begin position="14"/>
        <end position="147"/>
    </location>
</feature>
<sequence length="174" mass="19504">MTLQKAKLIAVDGGENIEFMFNPNQLDFSRSIDIEQAQGARTTEGENKTSFKHPNPYSLKISNILLDTYESGRSVLDHVGKFTKAVEFSQGGQGKDKRPPIYLFTWGKERYLRCFVKTLSFKLTLFLPDGTPVRAVLDLSLEQVDSPTPRPGQGTTNPSQSLREASDRSTFLSR</sequence>
<dbReference type="EMBL" id="JAHHIF010000061">
    <property type="protein sequence ID" value="MBW4548401.1"/>
    <property type="molecule type" value="Genomic_DNA"/>
</dbReference>
<evidence type="ECO:0000256" key="1">
    <source>
        <dbReference type="SAM" id="MobiDB-lite"/>
    </source>
</evidence>
<gene>
    <name evidence="3" type="ORF">KME25_28785</name>
</gene>
<evidence type="ECO:0000259" key="2">
    <source>
        <dbReference type="Pfam" id="PF19266"/>
    </source>
</evidence>
<dbReference type="InterPro" id="IPR045361">
    <property type="entry name" value="CIS_tube_prot_N"/>
</dbReference>
<evidence type="ECO:0000313" key="3">
    <source>
        <dbReference type="EMBL" id="MBW4548401.1"/>
    </source>
</evidence>
<dbReference type="Pfam" id="PF19266">
    <property type="entry name" value="CIS_tube"/>
    <property type="match status" value="1"/>
</dbReference>
<dbReference type="AlphaFoldDB" id="A0A951UE52"/>
<evidence type="ECO:0000313" key="4">
    <source>
        <dbReference type="Proteomes" id="UP000753908"/>
    </source>
</evidence>
<feature type="region of interest" description="Disordered" evidence="1">
    <location>
        <begin position="142"/>
        <end position="174"/>
    </location>
</feature>
<accession>A0A951UE52</accession>
<name>A0A951UE52_9CYAN</name>
<comment type="caution">
    <text evidence="3">The sequence shown here is derived from an EMBL/GenBank/DDBJ whole genome shotgun (WGS) entry which is preliminary data.</text>
</comment>
<reference evidence="3" key="1">
    <citation type="submission" date="2021-05" db="EMBL/GenBank/DDBJ databases">
        <authorList>
            <person name="Pietrasiak N."/>
            <person name="Ward R."/>
            <person name="Stajich J.E."/>
            <person name="Kurbessoian T."/>
        </authorList>
    </citation>
    <scope>NUCLEOTIDE SEQUENCE</scope>
    <source>
        <strain evidence="3">CPER-KK1</strain>
    </source>
</reference>